<evidence type="ECO:0000313" key="2">
    <source>
        <dbReference type="EMBL" id="MBK9297007.1"/>
    </source>
</evidence>
<dbReference type="Pfam" id="PF01261">
    <property type="entry name" value="AP_endonuc_2"/>
    <property type="match status" value="1"/>
</dbReference>
<dbReference type="SUPFAM" id="SSF51658">
    <property type="entry name" value="Xylose isomerase-like"/>
    <property type="match status" value="1"/>
</dbReference>
<comment type="caution">
    <text evidence="2">The sequence shown here is derived from an EMBL/GenBank/DDBJ whole genome shotgun (WGS) entry which is preliminary data.</text>
</comment>
<gene>
    <name evidence="2" type="ORF">IPN02_09250</name>
</gene>
<dbReference type="Gene3D" id="3.20.20.150">
    <property type="entry name" value="Divalent-metal-dependent TIM barrel enzymes"/>
    <property type="match status" value="1"/>
</dbReference>
<organism evidence="2 3">
    <name type="scientific">Candidatus Neomicrothrix subdominans</name>
    <dbReference type="NCBI Taxonomy" id="2954438"/>
    <lineage>
        <taxon>Bacteria</taxon>
        <taxon>Bacillati</taxon>
        <taxon>Actinomycetota</taxon>
        <taxon>Acidimicrobiia</taxon>
        <taxon>Acidimicrobiales</taxon>
        <taxon>Microthrixaceae</taxon>
        <taxon>Candidatus Neomicrothrix</taxon>
    </lineage>
</organism>
<dbReference type="PANTHER" id="PTHR12110:SF41">
    <property type="entry name" value="INOSOSE DEHYDRATASE"/>
    <property type="match status" value="1"/>
</dbReference>
<dbReference type="EMBL" id="JADJZA010000006">
    <property type="protein sequence ID" value="MBK9297007.1"/>
    <property type="molecule type" value="Genomic_DNA"/>
</dbReference>
<evidence type="ECO:0000259" key="1">
    <source>
        <dbReference type="Pfam" id="PF01261"/>
    </source>
</evidence>
<dbReference type="InterPro" id="IPR013022">
    <property type="entry name" value="Xyl_isomerase-like_TIM-brl"/>
</dbReference>
<accession>A0A936NDG1</accession>
<keyword evidence="2" id="KW-0413">Isomerase</keyword>
<dbReference type="GO" id="GO:0016853">
    <property type="term" value="F:isomerase activity"/>
    <property type="evidence" value="ECO:0007669"/>
    <property type="project" value="UniProtKB-KW"/>
</dbReference>
<evidence type="ECO:0000313" key="3">
    <source>
        <dbReference type="Proteomes" id="UP000727993"/>
    </source>
</evidence>
<dbReference type="PANTHER" id="PTHR12110">
    <property type="entry name" value="HYDROXYPYRUVATE ISOMERASE"/>
    <property type="match status" value="1"/>
</dbReference>
<feature type="domain" description="Xylose isomerase-like TIM barrel" evidence="1">
    <location>
        <begin position="23"/>
        <end position="170"/>
    </location>
</feature>
<reference evidence="2 3" key="1">
    <citation type="submission" date="2020-10" db="EMBL/GenBank/DDBJ databases">
        <title>Connecting structure to function with the recovery of over 1000 high-quality activated sludge metagenome-assembled genomes encoding full-length rRNA genes using long-read sequencing.</title>
        <authorList>
            <person name="Singleton C.M."/>
            <person name="Petriglieri F."/>
            <person name="Kristensen J.M."/>
            <person name="Kirkegaard R.H."/>
            <person name="Michaelsen T.Y."/>
            <person name="Andersen M.H."/>
            <person name="Karst S.M."/>
            <person name="Dueholm M.S."/>
            <person name="Nielsen P.H."/>
            <person name="Albertsen M."/>
        </authorList>
    </citation>
    <scope>NUCLEOTIDE SEQUENCE [LARGE SCALE GENOMIC DNA]</scope>
    <source>
        <strain evidence="2">Lyne_18-Q3-R50-59_MAXAC.006</strain>
    </source>
</reference>
<sequence>MRVIESGMCSITMRQLATDDVIALAVRAELAGIEWGADGHVPPGETSVAQAVARRCADAGVAVTSYGTYLGIGPFDDPDSPPDELAAALDSAEALGAPLLRVWTAFGIESDAPGVDRARVIETTAAIAQAADARGLGVALEFHPGTLTHTAAGAHSVLAAVDHPALRTHWQPDPALTPAEALDELKLVAGSLAYLHVFVWGPGGIGERYPLADGAELWQPVLAIAADAPPLPGDLPRYGLLEYVADDDPEQVVRDAATLNGWISRLHES</sequence>
<dbReference type="AlphaFoldDB" id="A0A936NDG1"/>
<name>A0A936NDG1_9ACTN</name>
<dbReference type="InterPro" id="IPR050312">
    <property type="entry name" value="IolE/XylAMocC-like"/>
</dbReference>
<proteinExistence type="predicted"/>
<protein>
    <submittedName>
        <fullName evidence="2">Sugar phosphate isomerase/epimerase</fullName>
    </submittedName>
</protein>
<dbReference type="InterPro" id="IPR036237">
    <property type="entry name" value="Xyl_isomerase-like_sf"/>
</dbReference>
<dbReference type="Proteomes" id="UP000727993">
    <property type="component" value="Unassembled WGS sequence"/>
</dbReference>